<evidence type="ECO:0000259" key="11">
    <source>
        <dbReference type="PROSITE" id="PS51671"/>
    </source>
</evidence>
<dbReference type="PIRSF" id="PIRSF000460">
    <property type="entry name" value="Pprylas_GlgP"/>
    <property type="match status" value="1"/>
</dbReference>
<comment type="caution">
    <text evidence="12">The sequence shown here is derived from an EMBL/GenBank/DDBJ whole genome shotgun (WGS) entry which is preliminary data.</text>
</comment>
<dbReference type="InterPro" id="IPR000811">
    <property type="entry name" value="Glyco_trans_35"/>
</dbReference>
<dbReference type="OrthoDB" id="9215500at2759"/>
<keyword evidence="7 9" id="KW-0663">Pyridoxal phosphate</keyword>
<evidence type="ECO:0000256" key="5">
    <source>
        <dbReference type="ARBA" id="ARBA00022676"/>
    </source>
</evidence>
<evidence type="ECO:0000256" key="9">
    <source>
        <dbReference type="PIRSR" id="PIRSR000460-1"/>
    </source>
</evidence>
<evidence type="ECO:0000256" key="3">
    <source>
        <dbReference type="ARBA" id="ARBA00006047"/>
    </source>
</evidence>
<comment type="cofactor">
    <cofactor evidence="2 10">
        <name>pyridoxal 5'-phosphate</name>
        <dbReference type="ChEBI" id="CHEBI:597326"/>
    </cofactor>
</comment>
<evidence type="ECO:0000256" key="8">
    <source>
        <dbReference type="ARBA" id="ARBA00023277"/>
    </source>
</evidence>
<accession>A0A836BQ66</accession>
<evidence type="ECO:0000256" key="4">
    <source>
        <dbReference type="ARBA" id="ARBA00022533"/>
    </source>
</evidence>
<evidence type="ECO:0000256" key="7">
    <source>
        <dbReference type="ARBA" id="ARBA00022898"/>
    </source>
</evidence>
<organism evidence="12 13">
    <name type="scientific">Edaphochlamys debaryana</name>
    <dbReference type="NCBI Taxonomy" id="47281"/>
    <lineage>
        <taxon>Eukaryota</taxon>
        <taxon>Viridiplantae</taxon>
        <taxon>Chlorophyta</taxon>
        <taxon>core chlorophytes</taxon>
        <taxon>Chlorophyceae</taxon>
        <taxon>CS clade</taxon>
        <taxon>Chlamydomonadales</taxon>
        <taxon>Chlamydomonadales incertae sedis</taxon>
        <taxon>Edaphochlamys</taxon>
    </lineage>
</organism>
<evidence type="ECO:0000256" key="2">
    <source>
        <dbReference type="ARBA" id="ARBA00001933"/>
    </source>
</evidence>
<dbReference type="FunFam" id="3.40.50.2000:FF:000003">
    <property type="entry name" value="Alpha-1,4 glucan phosphorylase"/>
    <property type="match status" value="1"/>
</dbReference>
<dbReference type="NCBIfam" id="TIGR02093">
    <property type="entry name" value="P_ylase"/>
    <property type="match status" value="1"/>
</dbReference>
<dbReference type="InterPro" id="IPR002912">
    <property type="entry name" value="ACT_dom"/>
</dbReference>
<dbReference type="SUPFAM" id="SSF55021">
    <property type="entry name" value="ACT-like"/>
    <property type="match status" value="1"/>
</dbReference>
<evidence type="ECO:0000256" key="6">
    <source>
        <dbReference type="ARBA" id="ARBA00022679"/>
    </source>
</evidence>
<dbReference type="FunFam" id="3.40.50.2000:FF:000002">
    <property type="entry name" value="Alpha-1,4 glucan phosphorylase"/>
    <property type="match status" value="1"/>
</dbReference>
<proteinExistence type="inferred from homology"/>
<comment type="catalytic activity">
    <reaction evidence="1 10">
        <text>[(1-&gt;4)-alpha-D-glucosyl](n) + phosphate = [(1-&gt;4)-alpha-D-glucosyl](n-1) + alpha-D-glucose 1-phosphate</text>
        <dbReference type="Rhea" id="RHEA:41732"/>
        <dbReference type="Rhea" id="RHEA-COMP:9584"/>
        <dbReference type="Rhea" id="RHEA-COMP:9586"/>
        <dbReference type="ChEBI" id="CHEBI:15444"/>
        <dbReference type="ChEBI" id="CHEBI:43474"/>
        <dbReference type="ChEBI" id="CHEBI:58601"/>
        <dbReference type="EC" id="2.4.1.1"/>
    </reaction>
</comment>
<dbReference type="Gene3D" id="3.40.50.2000">
    <property type="entry name" value="Glycogen Phosphorylase B"/>
    <property type="match status" value="2"/>
</dbReference>
<dbReference type="InterPro" id="IPR011833">
    <property type="entry name" value="Glycg_phsphrylas"/>
</dbReference>
<reference evidence="12" key="1">
    <citation type="journal article" date="2020" name="bioRxiv">
        <title>Comparative genomics of Chlamydomonas.</title>
        <authorList>
            <person name="Craig R.J."/>
            <person name="Hasan A.R."/>
            <person name="Ness R.W."/>
            <person name="Keightley P.D."/>
        </authorList>
    </citation>
    <scope>NUCLEOTIDE SEQUENCE</scope>
    <source>
        <strain evidence="12">CCAP 11/70</strain>
    </source>
</reference>
<protein>
    <recommendedName>
        <fullName evidence="10">Alpha-1,4 glucan phosphorylase</fullName>
        <ecNumber evidence="10">2.4.1.1</ecNumber>
    </recommendedName>
</protein>
<keyword evidence="4" id="KW-0021">Allosteric enzyme</keyword>
<dbReference type="PROSITE" id="PS51671">
    <property type="entry name" value="ACT"/>
    <property type="match status" value="1"/>
</dbReference>
<dbReference type="Pfam" id="PF00343">
    <property type="entry name" value="Phosphorylase"/>
    <property type="match status" value="1"/>
</dbReference>
<evidence type="ECO:0000313" key="13">
    <source>
        <dbReference type="Proteomes" id="UP000612055"/>
    </source>
</evidence>
<keyword evidence="8 10" id="KW-0119">Carbohydrate metabolism</keyword>
<dbReference type="GO" id="GO:0030170">
    <property type="term" value="F:pyridoxal phosphate binding"/>
    <property type="evidence" value="ECO:0007669"/>
    <property type="project" value="InterPro"/>
</dbReference>
<keyword evidence="6 10" id="KW-0808">Transferase</keyword>
<dbReference type="AlphaFoldDB" id="A0A836BQ66"/>
<dbReference type="EC" id="2.4.1.1" evidence="10"/>
<dbReference type="PANTHER" id="PTHR11468:SF30">
    <property type="entry name" value="ALPHA-1,4 GLUCAN PHOSPHORYLASE"/>
    <property type="match status" value="1"/>
</dbReference>
<feature type="domain" description="ACT" evidence="11">
    <location>
        <begin position="84"/>
        <end position="166"/>
    </location>
</feature>
<dbReference type="InterPro" id="IPR035090">
    <property type="entry name" value="Pyridoxal_P_attach_site"/>
</dbReference>
<evidence type="ECO:0000313" key="12">
    <source>
        <dbReference type="EMBL" id="KAG2483459.1"/>
    </source>
</evidence>
<dbReference type="PROSITE" id="PS00102">
    <property type="entry name" value="PHOSPHORYLASE"/>
    <property type="match status" value="1"/>
</dbReference>
<comment type="similarity">
    <text evidence="3 10">Belongs to the glycogen phosphorylase family.</text>
</comment>
<name>A0A836BQ66_9CHLO</name>
<dbReference type="GO" id="GO:0005980">
    <property type="term" value="P:glycogen catabolic process"/>
    <property type="evidence" value="ECO:0007669"/>
    <property type="project" value="TreeGrafter"/>
</dbReference>
<dbReference type="CDD" id="cd04300">
    <property type="entry name" value="GT35_Glycogen_Phosphorylase"/>
    <property type="match status" value="1"/>
</dbReference>
<dbReference type="Proteomes" id="UP000612055">
    <property type="component" value="Unassembled WGS sequence"/>
</dbReference>
<dbReference type="GO" id="GO:0008184">
    <property type="term" value="F:glycogen phosphorylase activity"/>
    <property type="evidence" value="ECO:0007669"/>
    <property type="project" value="InterPro"/>
</dbReference>
<gene>
    <name evidence="12" type="ORF">HYH03_017642</name>
</gene>
<keyword evidence="13" id="KW-1185">Reference proteome</keyword>
<dbReference type="InterPro" id="IPR045865">
    <property type="entry name" value="ACT-like_dom_sf"/>
</dbReference>
<dbReference type="GO" id="GO:0005737">
    <property type="term" value="C:cytoplasm"/>
    <property type="evidence" value="ECO:0007669"/>
    <property type="project" value="TreeGrafter"/>
</dbReference>
<sequence length="1007" mass="112968">MALRVGLGAPAAAARPAALGASSHVVVPQVLRSSSAAPTRRVVSAAPSARSTPQPLRVAAPDAATSTSGDVNITVENSDSNYTIISVQAANKPGLLTSITSLFRDLGVDVGKAVVEGDETRINDKFYVRSLEGGKLSADKVQDAVKALDVLLRSKPSSTDVSRPKFEAQGQGQQGKSRLYTLMDTYMKNDVLSIQEDIVNHVEYTMARSRVNFDNFEAYQATAFSLRDRLIERWNDTQTWFKEKDPKRVYYLSMEFLMGRSLLNTLYNLDIKDAYTEALAELGYDLETLAEQERDAALGNGGLGRLAACFLDSMATLNLPAWGYGIRYQYGMFRQTINNGFQHEQPDYWLTFGNPWEIERLIVSYPIKFYGHVSVVNEDGKQIFRWNAGETVTAVAYDNPIPGFGTRNCINLRLWAAKPSKEFDLEAFNTGDYVAAILSKQRAETLSSVLYPDDRTYEGKELRLKQQHFFVSATIQDCVRRYRDAHPDSWDAFPEKVAFQLNDTHPTIAVAELMRVLMDEHRLGWTKSWDMCNKVFAFTNHTVLPEALERWPVALIEKLLPRHMQIIYDINWRFLQTVRNKYGDDWERISRMSIIEEQPSGEKVVRMAYLAVVASHTVNGVAAIHSEIIKDTIFKEFFDLWPQKFQNKTNGVTQRRWLAFCNPPLRNLITKKLGNDDWILHLDNLRALRTSADDAALQAEWRSVKQQAKVKAAALIHRLTGVKVNTNAMFDIQVKRIHEYKRQLLNVLGIIYRYDQIKKMTPAQKKNVVPRVCIIGGKAAPGYEMAKRIIKLICAVADKINGDPDVGDLLKLVFVPDYNVSTAEVLIPASELSQHISTAGTEASGTSNMKFQMNGSLIIGTLDGANVEIAQEVGDDNIFIFGAKAHEVQGLRAARAALRVDERFNHVVGMIRSGYFGWEDYFGPIMDAVTSGGDYYLVANDFPAYLDTQAKVDETYRDVAKWTRMSIMNTAGSGMFSTDRTIDQYAKEIWHAEPCPVPQPGAKANGV</sequence>
<dbReference type="SUPFAM" id="SSF53756">
    <property type="entry name" value="UDP-Glycosyltransferase/glycogen phosphorylase"/>
    <property type="match status" value="1"/>
</dbReference>
<feature type="modified residue" description="N6-(pyridoxal phosphate)lysine" evidence="9">
    <location>
        <position position="850"/>
    </location>
</feature>
<comment type="function">
    <text evidence="10">Allosteric enzyme that catalyzes the rate-limiting step in glycogen catabolism, the phosphorolytic cleavage of glycogen to produce glucose-1-phosphate, and plays a central role in maintaining cellular and organismal glucose homeostasis.</text>
</comment>
<keyword evidence="5 10" id="KW-0328">Glycosyltransferase</keyword>
<evidence type="ECO:0000256" key="1">
    <source>
        <dbReference type="ARBA" id="ARBA00001275"/>
    </source>
</evidence>
<dbReference type="EMBL" id="JAEHOE010000175">
    <property type="protein sequence ID" value="KAG2483459.1"/>
    <property type="molecule type" value="Genomic_DNA"/>
</dbReference>
<evidence type="ECO:0000256" key="10">
    <source>
        <dbReference type="RuleBase" id="RU000587"/>
    </source>
</evidence>
<dbReference type="PANTHER" id="PTHR11468">
    <property type="entry name" value="GLYCOGEN PHOSPHORYLASE"/>
    <property type="match status" value="1"/>
</dbReference>
<dbReference type="Pfam" id="PF01842">
    <property type="entry name" value="ACT"/>
    <property type="match status" value="1"/>
</dbReference>